<protein>
    <submittedName>
        <fullName evidence="2">Uncharacterized protein</fullName>
    </submittedName>
</protein>
<keyword evidence="1" id="KW-0812">Transmembrane</keyword>
<name>A0A0F4QHQ1_9GAMM</name>
<keyword evidence="3" id="KW-1185">Reference proteome</keyword>
<sequence>MTGSALSFYFTQNTPDHKFIVVFFCCLALALIIAAPTLWWWHSGTCLLGYYFARYKARQYFIPSGQLGVLPEQGLVFVSASQQHWQGQLKAAHLYFHSALVLSVKTEQGTRHIGVMRHAMDEQYWRQLCRQVLQMI</sequence>
<evidence type="ECO:0000313" key="2">
    <source>
        <dbReference type="EMBL" id="KJZ06182.1"/>
    </source>
</evidence>
<dbReference type="AlphaFoldDB" id="A0A0F4QHQ1"/>
<organism evidence="2 3">
    <name type="scientific">Pseudoalteromonas rubra</name>
    <dbReference type="NCBI Taxonomy" id="43658"/>
    <lineage>
        <taxon>Bacteria</taxon>
        <taxon>Pseudomonadati</taxon>
        <taxon>Pseudomonadota</taxon>
        <taxon>Gammaproteobacteria</taxon>
        <taxon>Alteromonadales</taxon>
        <taxon>Pseudoalteromonadaceae</taxon>
        <taxon>Pseudoalteromonas</taxon>
    </lineage>
</organism>
<dbReference type="Pfam" id="PF07254">
    <property type="entry name" value="Cpta_toxin"/>
    <property type="match status" value="1"/>
</dbReference>
<feature type="transmembrane region" description="Helical" evidence="1">
    <location>
        <begin position="20"/>
        <end position="41"/>
    </location>
</feature>
<keyword evidence="1" id="KW-1133">Transmembrane helix</keyword>
<proteinExistence type="predicted"/>
<evidence type="ECO:0000256" key="1">
    <source>
        <dbReference type="SAM" id="Phobius"/>
    </source>
</evidence>
<reference evidence="2 3" key="1">
    <citation type="journal article" date="2015" name="BMC Genomics">
        <title>Genome mining reveals unlocked bioactive potential of marine Gram-negative bacteria.</title>
        <authorList>
            <person name="Machado H."/>
            <person name="Sonnenschein E.C."/>
            <person name="Melchiorsen J."/>
            <person name="Gram L."/>
        </authorList>
    </citation>
    <scope>NUCLEOTIDE SEQUENCE [LARGE SCALE GENOMIC DNA]</scope>
    <source>
        <strain evidence="2 3">S2471</strain>
    </source>
</reference>
<dbReference type="PATRIC" id="fig|43658.5.peg.4270"/>
<accession>A0A0F4QHQ1</accession>
<dbReference type="Proteomes" id="UP000033452">
    <property type="component" value="Unassembled WGS sequence"/>
</dbReference>
<evidence type="ECO:0000313" key="3">
    <source>
        <dbReference type="Proteomes" id="UP000033452"/>
    </source>
</evidence>
<dbReference type="InterPro" id="IPR009883">
    <property type="entry name" value="YgfX"/>
</dbReference>
<dbReference type="OrthoDB" id="6297517at2"/>
<keyword evidence="1" id="KW-0472">Membrane</keyword>
<comment type="caution">
    <text evidence="2">The sequence shown here is derived from an EMBL/GenBank/DDBJ whole genome shotgun (WGS) entry which is preliminary data.</text>
</comment>
<dbReference type="EMBL" id="JXYA01000054">
    <property type="protein sequence ID" value="KJZ06182.1"/>
    <property type="molecule type" value="Genomic_DNA"/>
</dbReference>
<gene>
    <name evidence="2" type="ORF">TW77_20215</name>
</gene>